<keyword evidence="13" id="KW-1160">Virus entry into host cell</keyword>
<evidence type="ECO:0000256" key="10">
    <source>
        <dbReference type="ARBA" id="ARBA00023054"/>
    </source>
</evidence>
<dbReference type="Pfam" id="PF19214">
    <property type="entry name" value="CoV_S2_C"/>
    <property type="match status" value="1"/>
</dbReference>
<dbReference type="GO" id="GO:0019064">
    <property type="term" value="P:fusion of virus membrane with host plasma membrane"/>
    <property type="evidence" value="ECO:0007669"/>
    <property type="project" value="InterPro"/>
</dbReference>
<evidence type="ECO:0000256" key="13">
    <source>
        <dbReference type="ARBA" id="ARBA00023296"/>
    </source>
</evidence>
<dbReference type="PROSITE" id="PS51924">
    <property type="entry name" value="COV_S2_HR2"/>
    <property type="match status" value="1"/>
</dbReference>
<evidence type="ECO:0000256" key="9">
    <source>
        <dbReference type="ARBA" id="ARBA00023026"/>
    </source>
</evidence>
<keyword evidence="11 15" id="KW-0472">Membrane</keyword>
<dbReference type="GO" id="GO:0016020">
    <property type="term" value="C:membrane"/>
    <property type="evidence" value="ECO:0007669"/>
    <property type="project" value="InterPro"/>
</dbReference>
<dbReference type="GO" id="GO:0039654">
    <property type="term" value="P:fusion of virus membrane with host endosome membrane"/>
    <property type="evidence" value="ECO:0007669"/>
    <property type="project" value="InterPro"/>
</dbReference>
<keyword evidence="3" id="KW-0732">Signal</keyword>
<dbReference type="GO" id="GO:0075509">
    <property type="term" value="P:endocytosis involved in viral entry into host cell"/>
    <property type="evidence" value="ECO:0007669"/>
    <property type="project" value="InterPro"/>
</dbReference>
<reference evidence="18" key="1">
    <citation type="submission" date="2023-01" db="EMBL/GenBank/DDBJ databases">
        <title>Panoramic Analysis of Coronaviruses Carried by Representative Bat Species in Southern China to Better Understand the Coronavirus Sphere.</title>
        <authorList>
            <person name="Han Y."/>
            <person name="Xu P."/>
            <person name="Wang Y."/>
            <person name="Zhao W."/>
            <person name="Wang J."/>
            <person name="Jin Q."/>
            <person name="Wu Z."/>
        </authorList>
    </citation>
    <scope>NUCLEOTIDE SEQUENCE</scope>
    <source>
        <strain evidence="18">BtSk-AlphaCoV/HI2019-Q145</strain>
    </source>
</reference>
<dbReference type="InterPro" id="IPR043473">
    <property type="entry name" value="S2_sf_CoV"/>
</dbReference>
<accession>A0AA49EBE3</accession>
<dbReference type="Gene3D" id="2.60.40.3130">
    <property type="match status" value="1"/>
</dbReference>
<evidence type="ECO:0000256" key="5">
    <source>
        <dbReference type="ARBA" id="ARBA00022844"/>
    </source>
</evidence>
<keyword evidence="12" id="KW-0325">Glycoprotein</keyword>
<keyword evidence="9" id="KW-0843">Virulence</keyword>
<evidence type="ECO:0000256" key="2">
    <source>
        <dbReference type="ARBA" id="ARBA00022692"/>
    </source>
</evidence>
<keyword evidence="10 14" id="KW-0175">Coiled coil</keyword>
<protein>
    <submittedName>
        <fullName evidence="18">Spike protein</fullName>
    </submittedName>
</protein>
<dbReference type="Pfam" id="PF19209">
    <property type="entry name" value="CoV_S1_C"/>
    <property type="match status" value="1"/>
</dbReference>
<dbReference type="PROSITE" id="PS51923">
    <property type="entry name" value="COV_S2_HR1"/>
    <property type="match status" value="1"/>
</dbReference>
<keyword evidence="1" id="KW-0945">Host-virus interaction</keyword>
<dbReference type="EMBL" id="OQ175049">
    <property type="protein sequence ID" value="WCC61818.1"/>
    <property type="molecule type" value="Genomic_RNA"/>
</dbReference>
<keyword evidence="8 15" id="KW-1133">Transmembrane helix</keyword>
<dbReference type="InterPro" id="IPR002552">
    <property type="entry name" value="Spike_S2_CoV"/>
</dbReference>
<dbReference type="GO" id="GO:0046813">
    <property type="term" value="P:receptor-mediated virion attachment to host cell"/>
    <property type="evidence" value="ECO:0007669"/>
    <property type="project" value="InterPro"/>
</dbReference>
<dbReference type="Pfam" id="PF01600">
    <property type="entry name" value="CoV_S1"/>
    <property type="match status" value="1"/>
</dbReference>
<feature type="domain" description="Coronavirus spike (S) glycoprotein S2 subunit heptad repeat 1 (HR1) region profile" evidence="16">
    <location>
        <begin position="970"/>
        <end position="1089"/>
    </location>
</feature>
<evidence type="ECO:0000256" key="14">
    <source>
        <dbReference type="SAM" id="Coils"/>
    </source>
</evidence>
<dbReference type="Gene3D" id="1.20.5.300">
    <property type="match status" value="2"/>
</dbReference>
<feature type="transmembrane region" description="Helical" evidence="15">
    <location>
        <begin position="1320"/>
        <end position="1339"/>
    </location>
</feature>
<dbReference type="InterPro" id="IPR044873">
    <property type="entry name" value="Spike_S2_CoV_HR1"/>
</dbReference>
<evidence type="ECO:0000256" key="11">
    <source>
        <dbReference type="ARBA" id="ARBA00023136"/>
    </source>
</evidence>
<evidence type="ECO:0000256" key="8">
    <source>
        <dbReference type="ARBA" id="ARBA00022989"/>
    </source>
</evidence>
<dbReference type="GO" id="GO:0055036">
    <property type="term" value="C:virion membrane"/>
    <property type="evidence" value="ECO:0007669"/>
    <property type="project" value="UniProtKB-SubCell"/>
</dbReference>
<evidence type="ECO:0000256" key="4">
    <source>
        <dbReference type="ARBA" id="ARBA00022804"/>
    </source>
</evidence>
<keyword evidence="6" id="KW-1043">Host membrane</keyword>
<evidence type="ECO:0000256" key="3">
    <source>
        <dbReference type="ARBA" id="ARBA00022729"/>
    </source>
</evidence>
<dbReference type="InterPro" id="IPR043607">
    <property type="entry name" value="CoV_S1_C"/>
</dbReference>
<dbReference type="InterPro" id="IPR043614">
    <property type="entry name" value="Spike_S2_CoV_C"/>
</dbReference>
<evidence type="ECO:0000256" key="12">
    <source>
        <dbReference type="ARBA" id="ARBA00023180"/>
    </source>
</evidence>
<evidence type="ECO:0000259" key="17">
    <source>
        <dbReference type="PROSITE" id="PS51924"/>
    </source>
</evidence>
<evidence type="ECO:0000256" key="15">
    <source>
        <dbReference type="SAM" id="Phobius"/>
    </source>
</evidence>
<dbReference type="Pfam" id="PF01601">
    <property type="entry name" value="CoV_S2"/>
    <property type="match status" value="1"/>
</dbReference>
<keyword evidence="5" id="KW-0946">Virion</keyword>
<name>A0AA49EBE3_9NIDO</name>
<proteinExistence type="predicted"/>
<evidence type="ECO:0000256" key="6">
    <source>
        <dbReference type="ARBA" id="ARBA00022870"/>
    </source>
</evidence>
<organism evidence="18">
    <name type="scientific">Bat Coronavirus SkHI19</name>
    <dbReference type="NCBI Taxonomy" id="3018916"/>
    <lineage>
        <taxon>Viruses</taxon>
        <taxon>Riboviria</taxon>
        <taxon>Orthornavirae</taxon>
        <taxon>Pisuviricota</taxon>
        <taxon>Pisoniviricetes</taxon>
        <taxon>Nidovirales</taxon>
        <taxon>Cornidovirineae</taxon>
        <taxon>Coronaviridae</taxon>
        <taxon>Orthocoronavirinae</taxon>
    </lineage>
</organism>
<feature type="domain" description="Coronavirus spike (S) glycoprotein S2 subunit heptad repeat 2 (HR2) region profile" evidence="17">
    <location>
        <begin position="1235"/>
        <end position="1331"/>
    </location>
</feature>
<keyword evidence="4" id="KW-1161">Viral attachment to host cell</keyword>
<evidence type="ECO:0000256" key="7">
    <source>
        <dbReference type="ARBA" id="ARBA00022879"/>
    </source>
</evidence>
<evidence type="ECO:0000259" key="16">
    <source>
        <dbReference type="PROSITE" id="PS51923"/>
    </source>
</evidence>
<dbReference type="InterPro" id="IPR044874">
    <property type="entry name" value="Spike_S2_CoV_HR2"/>
</dbReference>
<dbReference type="SUPFAM" id="SSF111474">
    <property type="entry name" value="Coronavirus S2 glycoprotein"/>
    <property type="match status" value="2"/>
</dbReference>
<keyword evidence="7" id="KW-0261">Viral envelope protein</keyword>
<dbReference type="GO" id="GO:0044173">
    <property type="term" value="C:host cell endoplasmic reticulum-Golgi intermediate compartment membrane"/>
    <property type="evidence" value="ECO:0007669"/>
    <property type="project" value="UniProtKB-SubCell"/>
</dbReference>
<dbReference type="InterPro" id="IPR002551">
    <property type="entry name" value="Spike_S1_CoV"/>
</dbReference>
<gene>
    <name evidence="18" type="primary">S</name>
</gene>
<dbReference type="CDD" id="cd22376">
    <property type="entry name" value="PDEV-like_Spike_SD1-2_S1-2_S2"/>
    <property type="match status" value="1"/>
</dbReference>
<evidence type="ECO:0000313" key="18">
    <source>
        <dbReference type="EMBL" id="WCC61818.1"/>
    </source>
</evidence>
<evidence type="ECO:0000256" key="1">
    <source>
        <dbReference type="ARBA" id="ARBA00022581"/>
    </source>
</evidence>
<keyword evidence="2 15" id="KW-0812">Transmembrane</keyword>
<feature type="coiled-coil region" evidence="14">
    <location>
        <begin position="1261"/>
        <end position="1305"/>
    </location>
</feature>
<dbReference type="GO" id="GO:0019031">
    <property type="term" value="C:viral envelope"/>
    <property type="evidence" value="ECO:0007669"/>
    <property type="project" value="UniProtKB-KW"/>
</dbReference>
<sequence length="1378" mass="151101">MWVFQPLGKFNQTMYLILLLLLPTVLAITDPCGPGTAQQLTIPKLLKLNLPASSSSLVPGYLPVPDNWTTTPNEKNRVFGPSPPVKAFFWSFFQNQAVTSFGVSCHNCVTKKDPPYSLYLWYYDKSHWTIRICKWTTSKNLGQPTYTNTGTDCIVDRTFTGQSLPKGTIIGFSWVGNTVTVHDRVTMHSFFVPGAEKWDVVKVWATSTCASSYQIVYEPSVFNVTTAANGSIIGYSAVHMPGLYDNLFQVDADGHIPNTFSFNNWFVLTNGSTIVDGNFQSSQPLRVSCLWAIPKLTGHSNVFYFNKTMDAVCNGPSYNDTPDAFRFNLNSTEQSHYINGITLLLKSNVSLSFLCSNESYRPVTFGIPSGDTEVPYYCFLKLSNNVNSTIKFLGVLPPAVREVVVTKYGGVYINGYGYLDTGELNAINVTVSAAASDISGFWTIAATNFADVLISLNGTSIRNLLYCDDPVSSLKCSQLAFELDDGFYPLPASHSLVDEQTQSFVTLPTFNNHGFVNVTVSGLLDGSNPPQLIYKNLVVNGGDSFCVNTQQFTFQTLYNVTSQSFGGVVIDRFETDCPFTHSTLNNYLSFGTLCFSTTQLAGACKFNFYVYSEVVYGQTHLLGVLYVEHKPGDTITGMPKSAEGVNDISFVHLNVCTSYTIYGHKGEGIIRPTNNSYLAGLYYTSTSGQLLAFKNVTSGVVYSVTPCSYAQQAAFIQNKIVGVMSSVSSSNFSYTKDLPGFYYHTNDESNCTSPALVYSNLGVCSTGAIGYLPPKQEEPKVQPMFTGNVSIPTNFTMSIRTEYLQLFNNPVSIDCAMYVCNGNLRCRTLLAQYTSSCKTIESALQLSARLESLEVNSMLTVSEEALKLGTIETFDGGDYNFTNVLGASVYSRSVIEDLLFNKVVTNGLGTVDQDYKSCSNGLSVADLACAQHFNGIMALPGVADWDKIHMYSASLVGGMTLGGITSSAALPFSYAVQARLNYVALQTDVLQRNQQMLAESFNSAIGNITLAFESVNDAIYQTSQGLSTVAEALSKVQDVVNNQGSALNQLTVQLQNNFQAISSSINDIYSRLDQITADAQVDRLITGRLSALNAFVSQSLTKYSEVQASRQLALQKVNECVKSQSNRYGFCGGDGEHIFSLTQAAPQGLMFLHTVLVPSGFVNVTAVAGLCVSGNMAMTLRQGGFVLFVQGGEYFVSPRKMFEPRKPQVADFVQIATCIISYVNITNEQLPDIIPDYIDVNKTLDDILASLPNNTAPELPLEIFNQTYLNLTGEIADLEARSESLKNTTEELKQLIQNINNTLVDLQWLNRVETYIRWPWYVWLAIVIVLIFVVSLLVFCCISTGCCGCCGCCGSCFSGCCRGTKLQHYEPIEKVHVQ</sequence>